<dbReference type="OrthoDB" id="9778545at2"/>
<comment type="pathway">
    <text evidence="1 7">Cell wall biogenesis; peptidoglycan biosynthesis.</text>
</comment>
<dbReference type="UniPathway" id="UPA00219"/>
<sequence length="476" mass="54713">MKYIFILWLVFSSIPDTYAQSKMLWLPEQCKTNRNILLQYLEQCDSLGLDKNAYNFDLLQSLDEKPLTEDSINTDKSITLSAIQFFHDVAYGNTVPHLEFNGINEVTNCVDIPGKFYRALEENTFSELLKEVEPDSPEYINIKKKIVQYLRELADTTLHPGTIVSYLVDSTNRPLTEKLYQLGYLDSLDYHLPEKEMRAQLRKAQHMFEFYEDGGLRPDVINALNVPLTERIKELQSSLNVFRWLNCYRQSKKIVVVNVPSANLFLYAGDSTLLSSRMVVGKPGTPTPTLSSRITELVMFPYWTVPHKIATRELLPAIKKSIPYLEAGNYQVLDKGGSILDPYKIDWKTLNTKNFPYTIRQMNGCDNSLGIMKLNFYSPYDVYLHDTPWKNFFSYNKRYFSHGCMRVEEAAALAKAVLPERADQISELAATCIAPSGKPLTMQLNESVPVFVLYQIAWPDNAGTIRFFEDTYHKIK</sequence>
<feature type="domain" description="L,D-TPase catalytic" evidence="8">
    <location>
        <begin position="253"/>
        <end position="428"/>
    </location>
</feature>
<dbReference type="InterPro" id="IPR045380">
    <property type="entry name" value="LD_TPept_scaffold_dom"/>
</dbReference>
<dbReference type="Pfam" id="PF20142">
    <property type="entry name" value="Scaffold"/>
    <property type="match status" value="1"/>
</dbReference>
<evidence type="ECO:0000256" key="5">
    <source>
        <dbReference type="ARBA" id="ARBA00022984"/>
    </source>
</evidence>
<dbReference type="InterPro" id="IPR038063">
    <property type="entry name" value="Transpep_catalytic_dom"/>
</dbReference>
<evidence type="ECO:0000256" key="4">
    <source>
        <dbReference type="ARBA" id="ARBA00022960"/>
    </source>
</evidence>
<dbReference type="GO" id="GO:0004180">
    <property type="term" value="F:carboxypeptidase activity"/>
    <property type="evidence" value="ECO:0007669"/>
    <property type="project" value="UniProtKB-ARBA"/>
</dbReference>
<dbReference type="Pfam" id="PF03734">
    <property type="entry name" value="YkuD"/>
    <property type="match status" value="1"/>
</dbReference>
<feature type="active site" description="Proton donor/acceptor" evidence="7">
    <location>
        <position position="385"/>
    </location>
</feature>
<dbReference type="Proteomes" id="UP000468388">
    <property type="component" value="Unassembled WGS sequence"/>
</dbReference>
<dbReference type="AlphaFoldDB" id="A0A6N8JCU2"/>
<reference evidence="9 10" key="1">
    <citation type="submission" date="2019-12" db="EMBL/GenBank/DDBJ databases">
        <title>The draft genomic sequence of strain Chitinophaga oryziterrae JCM 16595.</title>
        <authorList>
            <person name="Zhang X."/>
        </authorList>
    </citation>
    <scope>NUCLEOTIDE SEQUENCE [LARGE SCALE GENOMIC DNA]</scope>
    <source>
        <strain evidence="9 10">JCM 16595</strain>
    </source>
</reference>
<dbReference type="GO" id="GO:0071555">
    <property type="term" value="P:cell wall organization"/>
    <property type="evidence" value="ECO:0007669"/>
    <property type="project" value="UniProtKB-UniRule"/>
</dbReference>
<keyword evidence="4 7" id="KW-0133">Cell shape</keyword>
<dbReference type="GO" id="GO:0008360">
    <property type="term" value="P:regulation of cell shape"/>
    <property type="evidence" value="ECO:0007669"/>
    <property type="project" value="UniProtKB-UniRule"/>
</dbReference>
<dbReference type="SUPFAM" id="SSF141523">
    <property type="entry name" value="L,D-transpeptidase catalytic domain-like"/>
    <property type="match status" value="1"/>
</dbReference>
<keyword evidence="6 7" id="KW-0961">Cell wall biogenesis/degradation</keyword>
<evidence type="ECO:0000256" key="3">
    <source>
        <dbReference type="ARBA" id="ARBA00022679"/>
    </source>
</evidence>
<evidence type="ECO:0000259" key="8">
    <source>
        <dbReference type="PROSITE" id="PS52029"/>
    </source>
</evidence>
<keyword evidence="5 7" id="KW-0573">Peptidoglycan synthesis</keyword>
<dbReference type="CDD" id="cd16913">
    <property type="entry name" value="YkuD_like"/>
    <property type="match status" value="1"/>
</dbReference>
<evidence type="ECO:0000313" key="10">
    <source>
        <dbReference type="Proteomes" id="UP000468388"/>
    </source>
</evidence>
<dbReference type="RefSeq" id="WP_157301642.1">
    <property type="nucleotide sequence ID" value="NZ_BAAAZB010000004.1"/>
</dbReference>
<proteinExistence type="inferred from homology"/>
<keyword evidence="10" id="KW-1185">Reference proteome</keyword>
<dbReference type="PROSITE" id="PS52029">
    <property type="entry name" value="LD_TPASE"/>
    <property type="match status" value="1"/>
</dbReference>
<dbReference type="PANTHER" id="PTHR41533">
    <property type="entry name" value="L,D-TRANSPEPTIDASE HI_1667-RELATED"/>
    <property type="match status" value="1"/>
</dbReference>
<dbReference type="PANTHER" id="PTHR41533:SF2">
    <property type="entry name" value="BLR7131 PROTEIN"/>
    <property type="match status" value="1"/>
</dbReference>
<dbReference type="GO" id="GO:0016740">
    <property type="term" value="F:transferase activity"/>
    <property type="evidence" value="ECO:0007669"/>
    <property type="project" value="UniProtKB-KW"/>
</dbReference>
<dbReference type="InterPro" id="IPR052905">
    <property type="entry name" value="LD-transpeptidase_YkuD-like"/>
</dbReference>
<evidence type="ECO:0000256" key="7">
    <source>
        <dbReference type="PROSITE-ProRule" id="PRU01373"/>
    </source>
</evidence>
<protein>
    <submittedName>
        <fullName evidence="9">L,D-transpeptidase family protein</fullName>
    </submittedName>
</protein>
<name>A0A6N8JCU2_9BACT</name>
<evidence type="ECO:0000256" key="2">
    <source>
        <dbReference type="ARBA" id="ARBA00005992"/>
    </source>
</evidence>
<evidence type="ECO:0000313" key="9">
    <source>
        <dbReference type="EMBL" id="MVT43033.1"/>
    </source>
</evidence>
<dbReference type="EMBL" id="WRXO01000006">
    <property type="protein sequence ID" value="MVT43033.1"/>
    <property type="molecule type" value="Genomic_DNA"/>
</dbReference>
<accession>A0A6N8JCU2</accession>
<gene>
    <name evidence="9" type="ORF">GO495_20720</name>
</gene>
<comment type="caution">
    <text evidence="9">The sequence shown here is derived from an EMBL/GenBank/DDBJ whole genome shotgun (WGS) entry which is preliminary data.</text>
</comment>
<organism evidence="9 10">
    <name type="scientific">Chitinophaga oryziterrae</name>
    <dbReference type="NCBI Taxonomy" id="1031224"/>
    <lineage>
        <taxon>Bacteria</taxon>
        <taxon>Pseudomonadati</taxon>
        <taxon>Bacteroidota</taxon>
        <taxon>Chitinophagia</taxon>
        <taxon>Chitinophagales</taxon>
        <taxon>Chitinophagaceae</taxon>
        <taxon>Chitinophaga</taxon>
    </lineage>
</organism>
<dbReference type="Gene3D" id="2.40.440.10">
    <property type="entry name" value="L,D-transpeptidase catalytic domain-like"/>
    <property type="match status" value="1"/>
</dbReference>
<dbReference type="InterPro" id="IPR005490">
    <property type="entry name" value="LD_TPept_cat_dom"/>
</dbReference>
<evidence type="ECO:0000256" key="1">
    <source>
        <dbReference type="ARBA" id="ARBA00004752"/>
    </source>
</evidence>
<evidence type="ECO:0000256" key="6">
    <source>
        <dbReference type="ARBA" id="ARBA00023316"/>
    </source>
</evidence>
<comment type="similarity">
    <text evidence="2">Belongs to the YkuD family.</text>
</comment>
<feature type="active site" description="Nucleophile" evidence="7">
    <location>
        <position position="404"/>
    </location>
</feature>
<dbReference type="GO" id="GO:0009252">
    <property type="term" value="P:peptidoglycan biosynthetic process"/>
    <property type="evidence" value="ECO:0007669"/>
    <property type="project" value="UniProtKB-UniPathway"/>
</dbReference>
<keyword evidence="3" id="KW-0808">Transferase</keyword>